<dbReference type="RefSeq" id="WP_077535863.1">
    <property type="nucleotide sequence ID" value="NZ_CP019628.1"/>
</dbReference>
<organism evidence="2 3">
    <name type="scientific">Pseudoalteromonas aliena</name>
    <dbReference type="NCBI Taxonomy" id="247523"/>
    <lineage>
        <taxon>Bacteria</taxon>
        <taxon>Pseudomonadati</taxon>
        <taxon>Pseudomonadota</taxon>
        <taxon>Gammaproteobacteria</taxon>
        <taxon>Alteromonadales</taxon>
        <taxon>Pseudoalteromonadaceae</taxon>
        <taxon>Pseudoalteromonas</taxon>
    </lineage>
</organism>
<sequence>MLLSLLKPEYGYYALFLMSIITFSTLLFWAYSIRKEREKVKEYDIKIEAKNHNMSVRELLNKRLNEDVKPIGNLKKFVNNIYEKLYLTFMILFFCMPVIMAVYSSSILIFADSYFIHFITYATIWFVYGYFLIPFIEDAGEGGMIFMLHYLAFIIVFIFSILIVIIRWSIEVIW</sequence>
<evidence type="ECO:0000313" key="3">
    <source>
        <dbReference type="Proteomes" id="UP000188243"/>
    </source>
</evidence>
<name>A0A1Q2GVM0_9GAMM</name>
<feature type="transmembrane region" description="Helical" evidence="1">
    <location>
        <begin position="148"/>
        <end position="170"/>
    </location>
</feature>
<dbReference type="Proteomes" id="UP000188243">
    <property type="component" value="Chromosome"/>
</dbReference>
<dbReference type="KEGG" id="paln:B0W48_04720"/>
<keyword evidence="1" id="KW-0812">Transmembrane</keyword>
<feature type="transmembrane region" description="Helical" evidence="1">
    <location>
        <begin position="85"/>
        <end position="109"/>
    </location>
</feature>
<dbReference type="AlphaFoldDB" id="A0A1Q2GVM0"/>
<feature type="transmembrane region" description="Helical" evidence="1">
    <location>
        <begin position="12"/>
        <end position="31"/>
    </location>
</feature>
<reference evidence="2 3" key="1">
    <citation type="submission" date="2017-02" db="EMBL/GenBank/DDBJ databases">
        <title>Complete genome sequence of the cold-active Pseudoalteromonas aliena strain EH1 isolated from Arctic seawater.</title>
        <authorList>
            <person name="Kim E."/>
            <person name="Heo E."/>
            <person name="Kim H."/>
            <person name="Kim D."/>
        </authorList>
    </citation>
    <scope>NUCLEOTIDE SEQUENCE [LARGE SCALE GENOMIC DNA]</scope>
    <source>
        <strain evidence="2 3">EH1</strain>
    </source>
</reference>
<dbReference type="EMBL" id="CP019628">
    <property type="protein sequence ID" value="AQP99169.1"/>
    <property type="molecule type" value="Genomic_DNA"/>
</dbReference>
<keyword evidence="1" id="KW-1133">Transmembrane helix</keyword>
<evidence type="ECO:0000256" key="1">
    <source>
        <dbReference type="SAM" id="Phobius"/>
    </source>
</evidence>
<protein>
    <submittedName>
        <fullName evidence="2">Uncharacterized protein</fullName>
    </submittedName>
</protein>
<proteinExistence type="predicted"/>
<evidence type="ECO:0000313" key="2">
    <source>
        <dbReference type="EMBL" id="AQP99169.1"/>
    </source>
</evidence>
<feature type="transmembrane region" description="Helical" evidence="1">
    <location>
        <begin position="115"/>
        <end position="136"/>
    </location>
</feature>
<accession>A0A1Q2GVM0</accession>
<keyword evidence="1" id="KW-0472">Membrane</keyword>
<dbReference type="STRING" id="247523.B0W48_04720"/>
<gene>
    <name evidence="2" type="ORF">B0W48_04720</name>
</gene>